<feature type="transmembrane region" description="Helical" evidence="1">
    <location>
        <begin position="76"/>
        <end position="95"/>
    </location>
</feature>
<keyword evidence="1" id="KW-0812">Transmembrane</keyword>
<feature type="transmembrane region" description="Helical" evidence="1">
    <location>
        <begin position="151"/>
        <end position="171"/>
    </location>
</feature>
<feature type="transmembrane region" description="Helical" evidence="1">
    <location>
        <begin position="38"/>
        <end position="64"/>
    </location>
</feature>
<reference evidence="3" key="1">
    <citation type="submission" date="2016-11" db="UniProtKB">
        <authorList>
            <consortium name="WormBaseParasite"/>
        </authorList>
    </citation>
    <scope>IDENTIFICATION</scope>
</reference>
<keyword evidence="2" id="KW-1185">Reference proteome</keyword>
<evidence type="ECO:0000313" key="2">
    <source>
        <dbReference type="Proteomes" id="UP000095287"/>
    </source>
</evidence>
<sequence>MRFHWGFCMSSMSDKTVLKAVAYPQYSEVWTSEAVAMLLVWSSLFSLLLAFFIFVFNVVLLFAVATTRRLHSFSNALAANLWLANVVSAVVALFHNLLGAPAVGVSYVAELGPQILVALFNSNVSLLTLLAIASCQIMARYQAWLPRSAPMRISVSIWLVVAVSVCVNFALMQVTGAFALVIAFQLALLSIFLVINLILHPINLLLASRVNQVTGAFALVIAFQLALLSIFLVINLILHPINLLLASRVNQDPQLSKSITQSLWLLLHSLSFTLLAMMLVWESAGQTAPKESTENLQILSLQLAAYSVHCIANPLIAVIRDPQLAHAIAGIIYGKGSRRELMLHPSAQEPYSYFYQPERWLMGHIPPPPPYMSQSNSVVLEADDH</sequence>
<dbReference type="AlphaFoldDB" id="A0A1I7ZBT2"/>
<dbReference type="Gene3D" id="1.20.1070.10">
    <property type="entry name" value="Rhodopsin 7-helix transmembrane proteins"/>
    <property type="match status" value="1"/>
</dbReference>
<proteinExistence type="predicted"/>
<dbReference type="Proteomes" id="UP000095287">
    <property type="component" value="Unplaced"/>
</dbReference>
<organism evidence="2 3">
    <name type="scientific">Steinernema glaseri</name>
    <dbReference type="NCBI Taxonomy" id="37863"/>
    <lineage>
        <taxon>Eukaryota</taxon>
        <taxon>Metazoa</taxon>
        <taxon>Ecdysozoa</taxon>
        <taxon>Nematoda</taxon>
        <taxon>Chromadorea</taxon>
        <taxon>Rhabditida</taxon>
        <taxon>Tylenchina</taxon>
        <taxon>Panagrolaimomorpha</taxon>
        <taxon>Strongyloidoidea</taxon>
        <taxon>Steinernematidae</taxon>
        <taxon>Steinernema</taxon>
    </lineage>
</organism>
<accession>A0A1I7ZBT2</accession>
<evidence type="ECO:0000313" key="3">
    <source>
        <dbReference type="WBParaSite" id="L893_g24938.t1"/>
    </source>
</evidence>
<name>A0A1I7ZBT2_9BILA</name>
<evidence type="ECO:0000256" key="1">
    <source>
        <dbReference type="SAM" id="Phobius"/>
    </source>
</evidence>
<keyword evidence="1" id="KW-0472">Membrane</keyword>
<feature type="transmembrane region" description="Helical" evidence="1">
    <location>
        <begin position="115"/>
        <end position="139"/>
    </location>
</feature>
<feature type="transmembrane region" description="Helical" evidence="1">
    <location>
        <begin position="261"/>
        <end position="281"/>
    </location>
</feature>
<dbReference type="WBParaSite" id="L893_g24938.t1">
    <property type="protein sequence ID" value="L893_g24938.t1"/>
    <property type="gene ID" value="L893_g24938"/>
</dbReference>
<keyword evidence="1" id="KW-1133">Transmembrane helix</keyword>
<feature type="transmembrane region" description="Helical" evidence="1">
    <location>
        <begin position="177"/>
        <end position="199"/>
    </location>
</feature>
<feature type="transmembrane region" description="Helical" evidence="1">
    <location>
        <begin position="219"/>
        <end position="241"/>
    </location>
</feature>
<protein>
    <submittedName>
        <fullName evidence="3">G_PROTEIN_RECEP_F1_2 domain-containing protein</fullName>
    </submittedName>
</protein>